<evidence type="ECO:0000313" key="3">
    <source>
        <dbReference type="Proteomes" id="UP000295325"/>
    </source>
</evidence>
<dbReference type="RefSeq" id="WP_133628673.1">
    <property type="nucleotide sequence ID" value="NZ_SOAZ01000018.1"/>
</dbReference>
<dbReference type="PANTHER" id="PTHR30383:SF5">
    <property type="entry name" value="SGNH HYDROLASE-TYPE ESTERASE DOMAIN-CONTAINING PROTEIN"/>
    <property type="match status" value="1"/>
</dbReference>
<organism evidence="2 3">
    <name type="scientific">Fonticella tunisiensis</name>
    <dbReference type="NCBI Taxonomy" id="1096341"/>
    <lineage>
        <taxon>Bacteria</taxon>
        <taxon>Bacillati</taxon>
        <taxon>Bacillota</taxon>
        <taxon>Clostridia</taxon>
        <taxon>Eubacteriales</taxon>
        <taxon>Clostridiaceae</taxon>
        <taxon>Fonticella</taxon>
    </lineage>
</organism>
<dbReference type="OrthoDB" id="9777593at2"/>
<dbReference type="GO" id="GO:0004622">
    <property type="term" value="F:phosphatidylcholine lysophospholipase activity"/>
    <property type="evidence" value="ECO:0007669"/>
    <property type="project" value="TreeGrafter"/>
</dbReference>
<evidence type="ECO:0000259" key="1">
    <source>
        <dbReference type="Pfam" id="PF13472"/>
    </source>
</evidence>
<protein>
    <submittedName>
        <fullName evidence="2">Lysophospholipase L1-like esterase</fullName>
    </submittedName>
</protein>
<proteinExistence type="predicted"/>
<name>A0A4R7KBD2_9CLOT</name>
<dbReference type="InterPro" id="IPR036514">
    <property type="entry name" value="SGNH_hydro_sf"/>
</dbReference>
<keyword evidence="3" id="KW-1185">Reference proteome</keyword>
<dbReference type="Pfam" id="PF13472">
    <property type="entry name" value="Lipase_GDSL_2"/>
    <property type="match status" value="1"/>
</dbReference>
<gene>
    <name evidence="2" type="ORF">EDD71_11824</name>
</gene>
<reference evidence="2 3" key="1">
    <citation type="submission" date="2019-03" db="EMBL/GenBank/DDBJ databases">
        <title>Genomic Encyclopedia of Type Strains, Phase IV (KMG-IV): sequencing the most valuable type-strain genomes for metagenomic binning, comparative biology and taxonomic classification.</title>
        <authorList>
            <person name="Goeker M."/>
        </authorList>
    </citation>
    <scope>NUCLEOTIDE SEQUENCE [LARGE SCALE GENOMIC DNA]</scope>
    <source>
        <strain evidence="2 3">DSM 24455</strain>
    </source>
</reference>
<dbReference type="InterPro" id="IPR013830">
    <property type="entry name" value="SGNH_hydro"/>
</dbReference>
<sequence length="187" mass="21845">MKIICIGDSLTYGYGVNKGECWVDLLKKKLDANIINKGQNGNTTTDMLFRFGEDVIFQKPDRVIIMGGTNDLLNGYDHKHIIPKVKIMIEEAIKNDILPVLIIQIPVYPDMSKKYWSSYPDYNRINYELQEYRKWALNYAHEQNIQIIDFYKIFMEYTHNNFEGCYIDGIHPSAEVHELLCKSIDLI</sequence>
<accession>A0A4R7KBD2</accession>
<dbReference type="Proteomes" id="UP000295325">
    <property type="component" value="Unassembled WGS sequence"/>
</dbReference>
<dbReference type="InterPro" id="IPR051532">
    <property type="entry name" value="Ester_Hydrolysis_Enzymes"/>
</dbReference>
<dbReference type="Gene3D" id="3.40.50.1110">
    <property type="entry name" value="SGNH hydrolase"/>
    <property type="match status" value="1"/>
</dbReference>
<dbReference type="PANTHER" id="PTHR30383">
    <property type="entry name" value="THIOESTERASE 1/PROTEASE 1/LYSOPHOSPHOLIPASE L1"/>
    <property type="match status" value="1"/>
</dbReference>
<dbReference type="AlphaFoldDB" id="A0A4R7KBD2"/>
<dbReference type="EMBL" id="SOAZ01000018">
    <property type="protein sequence ID" value="TDT51340.1"/>
    <property type="molecule type" value="Genomic_DNA"/>
</dbReference>
<dbReference type="SUPFAM" id="SSF52266">
    <property type="entry name" value="SGNH hydrolase"/>
    <property type="match status" value="1"/>
</dbReference>
<comment type="caution">
    <text evidence="2">The sequence shown here is derived from an EMBL/GenBank/DDBJ whole genome shotgun (WGS) entry which is preliminary data.</text>
</comment>
<feature type="domain" description="SGNH hydrolase-type esterase" evidence="1">
    <location>
        <begin position="5"/>
        <end position="179"/>
    </location>
</feature>
<evidence type="ECO:0000313" key="2">
    <source>
        <dbReference type="EMBL" id="TDT51340.1"/>
    </source>
</evidence>